<dbReference type="InterPro" id="IPR001638">
    <property type="entry name" value="Solute-binding_3/MltF_N"/>
</dbReference>
<feature type="domain" description="Solute-binding protein family 3/N-terminal" evidence="3">
    <location>
        <begin position="29"/>
        <end position="272"/>
    </location>
</feature>
<proteinExistence type="inferred from homology"/>
<gene>
    <name evidence="4" type="ORF">WQQ_13340</name>
</gene>
<evidence type="ECO:0000259" key="3">
    <source>
        <dbReference type="SMART" id="SM00062"/>
    </source>
</evidence>
<dbReference type="STRING" id="1172194.WQQ_13340"/>
<keyword evidence="5" id="KW-1185">Reference proteome</keyword>
<dbReference type="SMART" id="SM00062">
    <property type="entry name" value="PBPb"/>
    <property type="match status" value="1"/>
</dbReference>
<dbReference type="Proteomes" id="UP000003704">
    <property type="component" value="Unassembled WGS sequence"/>
</dbReference>
<accession>I7ZHI0</accession>
<keyword evidence="2" id="KW-0732">Signal</keyword>
<evidence type="ECO:0000256" key="1">
    <source>
        <dbReference type="ARBA" id="ARBA00010333"/>
    </source>
</evidence>
<comment type="similarity">
    <text evidence="1">Belongs to the bacterial solute-binding protein 3 family.</text>
</comment>
<reference evidence="4 5" key="1">
    <citation type="journal article" date="2012" name="J. Bacteriol.">
        <title>Genome Sequence of n-Alkane-Degrading Hydrocarboniphaga effusa Strain AP103T (ATCC BAA-332T).</title>
        <authorList>
            <person name="Chang H.K."/>
            <person name="Zylstra G.J."/>
            <person name="Chae J.C."/>
        </authorList>
    </citation>
    <scope>NUCLEOTIDE SEQUENCE [LARGE SCALE GENOMIC DNA]</scope>
    <source>
        <strain evidence="4 5">AP103</strain>
    </source>
</reference>
<evidence type="ECO:0000256" key="2">
    <source>
        <dbReference type="ARBA" id="ARBA00022729"/>
    </source>
</evidence>
<name>I7ZHI0_9GAMM</name>
<organism evidence="4 5">
    <name type="scientific">Hydrocarboniphaga effusa AP103</name>
    <dbReference type="NCBI Taxonomy" id="1172194"/>
    <lineage>
        <taxon>Bacteria</taxon>
        <taxon>Pseudomonadati</taxon>
        <taxon>Pseudomonadota</taxon>
        <taxon>Gammaproteobacteria</taxon>
        <taxon>Nevskiales</taxon>
        <taxon>Nevskiaceae</taxon>
        <taxon>Hydrocarboniphaga</taxon>
    </lineage>
</organism>
<comment type="caution">
    <text evidence="4">The sequence shown here is derived from an EMBL/GenBank/DDBJ whole genome shotgun (WGS) entry which is preliminary data.</text>
</comment>
<dbReference type="AlphaFoldDB" id="I7ZHI0"/>
<dbReference type="SUPFAM" id="SSF53850">
    <property type="entry name" value="Periplasmic binding protein-like II"/>
    <property type="match status" value="1"/>
</dbReference>
<dbReference type="RefSeq" id="WP_007184288.1">
    <property type="nucleotide sequence ID" value="NZ_AKGD01000001.1"/>
</dbReference>
<dbReference type="PANTHER" id="PTHR35936:SF19">
    <property type="entry name" value="AMINO-ACID-BINDING PROTEIN YXEM-RELATED"/>
    <property type="match status" value="1"/>
</dbReference>
<dbReference type="EMBL" id="AKGD01000001">
    <property type="protein sequence ID" value="EIT71197.1"/>
    <property type="molecule type" value="Genomic_DNA"/>
</dbReference>
<protein>
    <recommendedName>
        <fullName evidence="3">Solute-binding protein family 3/N-terminal domain-containing protein</fullName>
    </recommendedName>
</protein>
<evidence type="ECO:0000313" key="4">
    <source>
        <dbReference type="EMBL" id="EIT71197.1"/>
    </source>
</evidence>
<dbReference type="Gene3D" id="3.40.190.10">
    <property type="entry name" value="Periplasmic binding protein-like II"/>
    <property type="match status" value="3"/>
</dbReference>
<dbReference type="Pfam" id="PF00497">
    <property type="entry name" value="SBP_bac_3"/>
    <property type="match status" value="1"/>
</dbReference>
<sequence>MAALATSVVSFTAGAQDEDRLQKIREKGEISVAVYRDFPPYSYAGEGGRYTGVDVDIANALAQQLGVRLILNPVTAGEDSNDDLRTNIWRGPLINGSASDVMLHLGMDPEYVKRNDKADLFNAYQRETVAVIYHSDVIEKLDSPLNLSGHKVAVENDSISDYYLSGGFNGRLASAAVRKATVEDAVDAYFNNEVDAVMAPRGQLEGALFKRKQSAAELDISEFVGLFRSSWDVGMAIKAGNPQLRAALEKALATLQQSGQIDTIYQRYGVNRAEPKAAVK</sequence>
<evidence type="ECO:0000313" key="5">
    <source>
        <dbReference type="Proteomes" id="UP000003704"/>
    </source>
</evidence>
<dbReference type="PANTHER" id="PTHR35936">
    <property type="entry name" value="MEMBRANE-BOUND LYTIC MUREIN TRANSGLYCOSYLASE F"/>
    <property type="match status" value="1"/>
</dbReference>